<name>A0A914CI26_9BILA</name>
<dbReference type="WBParaSite" id="ACRNAN_scaffold10910.g16878.t1">
    <property type="protein sequence ID" value="ACRNAN_scaffold10910.g16878.t1"/>
    <property type="gene ID" value="ACRNAN_scaffold10910.g16878"/>
</dbReference>
<keyword evidence="2" id="KW-1185">Reference proteome</keyword>
<protein>
    <submittedName>
        <fullName evidence="3">Uncharacterized protein</fullName>
    </submittedName>
</protein>
<feature type="compositionally biased region" description="Polar residues" evidence="1">
    <location>
        <begin position="1"/>
        <end position="10"/>
    </location>
</feature>
<sequence length="89" mass="9899">MPDYNNGSNVPTGAPPTGTPPSHTSVLRARWMRTNGMMEALKKNGIKEMKEEESEPARDTQRATKLTTNELTITCTIFGRIAAQHLEDR</sequence>
<organism evidence="2 3">
    <name type="scientific">Acrobeloides nanus</name>
    <dbReference type="NCBI Taxonomy" id="290746"/>
    <lineage>
        <taxon>Eukaryota</taxon>
        <taxon>Metazoa</taxon>
        <taxon>Ecdysozoa</taxon>
        <taxon>Nematoda</taxon>
        <taxon>Chromadorea</taxon>
        <taxon>Rhabditida</taxon>
        <taxon>Tylenchina</taxon>
        <taxon>Cephalobomorpha</taxon>
        <taxon>Cephaloboidea</taxon>
        <taxon>Cephalobidae</taxon>
        <taxon>Acrobeloides</taxon>
    </lineage>
</organism>
<dbReference type="AlphaFoldDB" id="A0A914CI26"/>
<dbReference type="Proteomes" id="UP000887540">
    <property type="component" value="Unplaced"/>
</dbReference>
<evidence type="ECO:0000313" key="3">
    <source>
        <dbReference type="WBParaSite" id="ACRNAN_scaffold10910.g16878.t1"/>
    </source>
</evidence>
<proteinExistence type="predicted"/>
<evidence type="ECO:0000313" key="2">
    <source>
        <dbReference type="Proteomes" id="UP000887540"/>
    </source>
</evidence>
<feature type="region of interest" description="Disordered" evidence="1">
    <location>
        <begin position="1"/>
        <end position="24"/>
    </location>
</feature>
<evidence type="ECO:0000256" key="1">
    <source>
        <dbReference type="SAM" id="MobiDB-lite"/>
    </source>
</evidence>
<reference evidence="3" key="1">
    <citation type="submission" date="2022-11" db="UniProtKB">
        <authorList>
            <consortium name="WormBaseParasite"/>
        </authorList>
    </citation>
    <scope>IDENTIFICATION</scope>
</reference>
<accession>A0A914CI26</accession>